<dbReference type="EMBL" id="JARK01001404">
    <property type="protein sequence ID" value="EYC08006.1"/>
    <property type="molecule type" value="Genomic_DNA"/>
</dbReference>
<evidence type="ECO:0000313" key="2">
    <source>
        <dbReference type="EMBL" id="EYC08006.1"/>
    </source>
</evidence>
<proteinExistence type="predicted"/>
<gene>
    <name evidence="2" type="primary">Acey_s0068.g249</name>
    <name evidence="2" type="ORF">Y032_0068g249</name>
</gene>
<reference evidence="3" key="1">
    <citation type="journal article" date="2015" name="Nat. Genet.">
        <title>The genome and transcriptome of the zoonotic hookworm Ancylostoma ceylanicum identify infection-specific gene families.</title>
        <authorList>
            <person name="Schwarz E.M."/>
            <person name="Hu Y."/>
            <person name="Antoshechkin I."/>
            <person name="Miller M.M."/>
            <person name="Sternberg P.W."/>
            <person name="Aroian R.V."/>
        </authorList>
    </citation>
    <scope>NUCLEOTIDE SEQUENCE</scope>
    <source>
        <strain evidence="3">HY135</strain>
    </source>
</reference>
<evidence type="ECO:0000256" key="1">
    <source>
        <dbReference type="SAM" id="MobiDB-lite"/>
    </source>
</evidence>
<comment type="caution">
    <text evidence="2">The sequence shown here is derived from an EMBL/GenBank/DDBJ whole genome shotgun (WGS) entry which is preliminary data.</text>
</comment>
<organism evidence="2 3">
    <name type="scientific">Ancylostoma ceylanicum</name>
    <dbReference type="NCBI Taxonomy" id="53326"/>
    <lineage>
        <taxon>Eukaryota</taxon>
        <taxon>Metazoa</taxon>
        <taxon>Ecdysozoa</taxon>
        <taxon>Nematoda</taxon>
        <taxon>Chromadorea</taxon>
        <taxon>Rhabditida</taxon>
        <taxon>Rhabditina</taxon>
        <taxon>Rhabditomorpha</taxon>
        <taxon>Strongyloidea</taxon>
        <taxon>Ancylostomatidae</taxon>
        <taxon>Ancylostomatinae</taxon>
        <taxon>Ancylostoma</taxon>
    </lineage>
</organism>
<evidence type="ECO:0000313" key="3">
    <source>
        <dbReference type="Proteomes" id="UP000024635"/>
    </source>
</evidence>
<dbReference type="Proteomes" id="UP000024635">
    <property type="component" value="Unassembled WGS sequence"/>
</dbReference>
<dbReference type="AlphaFoldDB" id="A0A016TYZ4"/>
<name>A0A016TYZ4_9BILA</name>
<sequence>MSRYDNGWHNIYSGADGGSPSTTSESTRRDRAAHEGIVTAVANQSFLDSCSSHLMLTNKKTNQEHPIDVN</sequence>
<feature type="region of interest" description="Disordered" evidence="1">
    <location>
        <begin position="1"/>
        <end position="34"/>
    </location>
</feature>
<protein>
    <submittedName>
        <fullName evidence="2">Uncharacterized protein</fullName>
    </submittedName>
</protein>
<keyword evidence="3" id="KW-1185">Reference proteome</keyword>
<accession>A0A016TYZ4</accession>